<keyword evidence="2" id="KW-0333">Golgi apparatus</keyword>
<gene>
    <name evidence="5" type="ORF">HNR40_009610</name>
</gene>
<keyword evidence="6" id="KW-1185">Reference proteome</keyword>
<dbReference type="InterPro" id="IPR038261">
    <property type="entry name" value="GPP34-like_sf"/>
</dbReference>
<evidence type="ECO:0000313" key="6">
    <source>
        <dbReference type="Proteomes" id="UP000568380"/>
    </source>
</evidence>
<dbReference type="Gene3D" id="1.10.3630.10">
    <property type="entry name" value="yeast vps74-n-term truncation variant domain like"/>
    <property type="match status" value="1"/>
</dbReference>
<sequence length="223" mass="24424">MTSRPVLPLADDLFLVAWDVTISGQPRLHPHGIALALAGALLTELVFAGRLAVREEQLVVVGRGAVQDPLAASVLAELVAHPQHTSIPTWLAYMESQATTMVADRLISDGLLVREQPRLLRNRQPRYRYASRAVFGRAAWPPERLRGCLVAHRPVPDQDMMLLALVDACGLTPVLLNDPAMRRTGEAYLATVLRALPAPLSVLARQVRAAVGNAVLTYRTRRL</sequence>
<evidence type="ECO:0008006" key="7">
    <source>
        <dbReference type="Google" id="ProtNLM"/>
    </source>
</evidence>
<dbReference type="RefSeq" id="WP_184973767.1">
    <property type="nucleotide sequence ID" value="NZ_JACHIN010000021.1"/>
</dbReference>
<dbReference type="GO" id="GO:0005737">
    <property type="term" value="C:cytoplasm"/>
    <property type="evidence" value="ECO:0007669"/>
    <property type="project" value="UniProtKB-ARBA"/>
</dbReference>
<proteinExistence type="predicted"/>
<dbReference type="Proteomes" id="UP000568380">
    <property type="component" value="Unassembled WGS sequence"/>
</dbReference>
<dbReference type="InterPro" id="IPR008628">
    <property type="entry name" value="GPP34-like"/>
</dbReference>
<keyword evidence="3" id="KW-0446">Lipid-binding</keyword>
<dbReference type="GO" id="GO:0070273">
    <property type="term" value="F:phosphatidylinositol-4-phosphate binding"/>
    <property type="evidence" value="ECO:0007669"/>
    <property type="project" value="InterPro"/>
</dbReference>
<dbReference type="AlphaFoldDB" id="A0A7W8EMM3"/>
<keyword evidence="4" id="KW-0472">Membrane</keyword>
<dbReference type="GO" id="GO:0012505">
    <property type="term" value="C:endomembrane system"/>
    <property type="evidence" value="ECO:0007669"/>
    <property type="project" value="UniProtKB-ARBA"/>
</dbReference>
<comment type="subcellular location">
    <subcellularLocation>
        <location evidence="1">Golgi apparatus membrane</location>
        <topology evidence="1">Peripheral membrane protein</topology>
        <orientation evidence="1">Cytoplasmic side</orientation>
    </subcellularLocation>
</comment>
<evidence type="ECO:0000313" key="5">
    <source>
        <dbReference type="EMBL" id="MBB5084102.1"/>
    </source>
</evidence>
<dbReference type="EMBL" id="JACHIN010000021">
    <property type="protein sequence ID" value="MBB5084102.1"/>
    <property type="molecule type" value="Genomic_DNA"/>
</dbReference>
<evidence type="ECO:0000256" key="3">
    <source>
        <dbReference type="ARBA" id="ARBA00023121"/>
    </source>
</evidence>
<dbReference type="Pfam" id="PF05719">
    <property type="entry name" value="GPP34"/>
    <property type="match status" value="1"/>
</dbReference>
<evidence type="ECO:0000256" key="4">
    <source>
        <dbReference type="ARBA" id="ARBA00023136"/>
    </source>
</evidence>
<name>A0A7W8EMM3_9ACTN</name>
<accession>A0A7W8EMM3</accession>
<protein>
    <recommendedName>
        <fullName evidence="7">GPP34 family phosphoprotein</fullName>
    </recommendedName>
</protein>
<evidence type="ECO:0000256" key="1">
    <source>
        <dbReference type="ARBA" id="ARBA00004255"/>
    </source>
</evidence>
<reference evidence="5 6" key="1">
    <citation type="submission" date="2020-08" db="EMBL/GenBank/DDBJ databases">
        <title>Genomic Encyclopedia of Type Strains, Phase IV (KMG-IV): sequencing the most valuable type-strain genomes for metagenomic binning, comparative biology and taxonomic classification.</title>
        <authorList>
            <person name="Goeker M."/>
        </authorList>
    </citation>
    <scope>NUCLEOTIDE SEQUENCE [LARGE SCALE GENOMIC DNA]</scope>
    <source>
        <strain evidence="5 6">DSM 45385</strain>
    </source>
</reference>
<organism evidence="5 6">
    <name type="scientific">Nonomuraea endophytica</name>
    <dbReference type="NCBI Taxonomy" id="714136"/>
    <lineage>
        <taxon>Bacteria</taxon>
        <taxon>Bacillati</taxon>
        <taxon>Actinomycetota</taxon>
        <taxon>Actinomycetes</taxon>
        <taxon>Streptosporangiales</taxon>
        <taxon>Streptosporangiaceae</taxon>
        <taxon>Nonomuraea</taxon>
    </lineage>
</organism>
<comment type="caution">
    <text evidence="5">The sequence shown here is derived from an EMBL/GenBank/DDBJ whole genome shotgun (WGS) entry which is preliminary data.</text>
</comment>
<evidence type="ECO:0000256" key="2">
    <source>
        <dbReference type="ARBA" id="ARBA00023034"/>
    </source>
</evidence>